<evidence type="ECO:0000313" key="2">
    <source>
        <dbReference type="Proteomes" id="UP000240322"/>
    </source>
</evidence>
<comment type="caution">
    <text evidence="1">The sequence shown here is derived from an EMBL/GenBank/DDBJ whole genome shotgun (WGS) entry which is preliminary data.</text>
</comment>
<dbReference type="InterPro" id="IPR027417">
    <property type="entry name" value="P-loop_NTPase"/>
</dbReference>
<evidence type="ECO:0000313" key="1">
    <source>
        <dbReference type="EMBL" id="PSN87561.1"/>
    </source>
</evidence>
<organism evidence="1 2">
    <name type="scientific">Candidatus Marsarchaeota G2 archaeon OSP_D</name>
    <dbReference type="NCBI Taxonomy" id="1978157"/>
    <lineage>
        <taxon>Archaea</taxon>
        <taxon>Candidatus Marsarchaeota</taxon>
        <taxon>Candidatus Marsarchaeota group 2</taxon>
    </lineage>
</organism>
<name>A0A2R6AMK1_9ARCH</name>
<dbReference type="Proteomes" id="UP000240322">
    <property type="component" value="Unassembled WGS sequence"/>
</dbReference>
<dbReference type="AlphaFoldDB" id="A0A2R6AMK1"/>
<proteinExistence type="predicted"/>
<reference evidence="1 2" key="1">
    <citation type="submission" date="2017-04" db="EMBL/GenBank/DDBJ databases">
        <title>Novel microbial lineages endemic to geothermal iron-oxide mats fill important gaps in the evolutionary history of Archaea.</title>
        <authorList>
            <person name="Jay Z.J."/>
            <person name="Beam J.P."/>
            <person name="Dlakic M."/>
            <person name="Rusch D.B."/>
            <person name="Kozubal M.A."/>
            <person name="Inskeep W.P."/>
        </authorList>
    </citation>
    <scope>NUCLEOTIDE SEQUENCE [LARGE SCALE GENOMIC DNA]</scope>
    <source>
        <strain evidence="1">OSP_D</strain>
    </source>
</reference>
<dbReference type="SUPFAM" id="SSF52540">
    <property type="entry name" value="P-loop containing nucleoside triphosphate hydrolases"/>
    <property type="match status" value="1"/>
</dbReference>
<dbReference type="EMBL" id="NEXE01000156">
    <property type="protein sequence ID" value="PSN87561.1"/>
    <property type="molecule type" value="Genomic_DNA"/>
</dbReference>
<sequence>MGVTAQLPTREEIRERVLLLKRFLGQLEWEWPNDVKTKVSEYLGLTENHRISLERLAECLTDAQLERLIRISPVKDYYTFRGNYYTVEKGGIFKLRGSWDEVREAVRQILKDHGGKGYALLKALVEVERAPFESIAAKASEAFGERLYPARLIAELRDKWGLAWKVGSRQYPAWAMPEEVKPAVTEVLAEFEATPPPTLRTKYAQQEFLEVIKMEEEFKNHLSTLVKERLEQTVKFGRAWSPNALINYLHELYGQVIFFDHLLSITQQYSICDTDVVAGEEGVKALNTGFNLALFGEPGTGKTFATKDMILGSEAQNVPPHGLPGLNRYCGGMTPARFIAVGEAYQSRRFNFVVTEFNDWFKYRGMVEPLKLAMERGEIRYETKTYTVGPYKFTSFFSVNYNTQVKEKGYEVTVSDPNFNAIEDRMLCRLHRLTKEKYSELSKSQRRLMMGVPQRKMIGVAPKLRDHLTLVYAIETKHPLIAEAFHDKKVLLTDEMFNLLEKASRLILEHLETKTVPFSMRLERRAIQLASAMSLTNFFNTDSDLIPVDPTAAKMAVRFFVEEAWVRANEAFPLCQVLQNLL</sequence>
<accession>A0A2R6AMK1</accession>
<protein>
    <submittedName>
        <fullName evidence="1">Uncharacterized protein</fullName>
    </submittedName>
</protein>
<gene>
    <name evidence="1" type="ORF">B9Q03_10375</name>
</gene>